<organism evidence="2 3">
    <name type="scientific">Candidatus Nealsonbacteria bacterium CG08_land_8_20_14_0_20_36_22</name>
    <dbReference type="NCBI Taxonomy" id="1974704"/>
    <lineage>
        <taxon>Bacteria</taxon>
        <taxon>Candidatus Nealsoniibacteriota</taxon>
    </lineage>
</organism>
<accession>A0A2H0YMY4</accession>
<protein>
    <recommendedName>
        <fullName evidence="4">DUF3307 domain-containing protein</fullName>
    </recommendedName>
</protein>
<name>A0A2H0YMY4_9BACT</name>
<keyword evidence="1" id="KW-1133">Transmembrane helix</keyword>
<dbReference type="Proteomes" id="UP000231472">
    <property type="component" value="Unassembled WGS sequence"/>
</dbReference>
<reference evidence="3" key="1">
    <citation type="submission" date="2017-09" db="EMBL/GenBank/DDBJ databases">
        <title>Depth-based differentiation of microbial function through sediment-hosted aquifers and enrichment of novel symbionts in the deep terrestrial subsurface.</title>
        <authorList>
            <person name="Probst A.J."/>
            <person name="Ladd B."/>
            <person name="Jarett J.K."/>
            <person name="Geller-Mcgrath D.E."/>
            <person name="Sieber C.M.K."/>
            <person name="Emerson J.B."/>
            <person name="Anantharaman K."/>
            <person name="Thomas B.C."/>
            <person name="Malmstrom R."/>
            <person name="Stieglmeier M."/>
            <person name="Klingl A."/>
            <person name="Woyke T."/>
            <person name="Ryan C.M."/>
            <person name="Banfield J.F."/>
        </authorList>
    </citation>
    <scope>NUCLEOTIDE SEQUENCE [LARGE SCALE GENOMIC DNA]</scope>
</reference>
<gene>
    <name evidence="2" type="ORF">COT32_02845</name>
</gene>
<evidence type="ECO:0000313" key="2">
    <source>
        <dbReference type="EMBL" id="PIS39861.1"/>
    </source>
</evidence>
<feature type="transmembrane region" description="Helical" evidence="1">
    <location>
        <begin position="97"/>
        <end position="120"/>
    </location>
</feature>
<keyword evidence="1" id="KW-0472">Membrane</keyword>
<keyword evidence="1" id="KW-0812">Transmembrane</keyword>
<sequence>MPKFTLFEIFIIVHLIMDFIFQRSWEATRKSKDWLALAFHCFVYTIGFIPVFWFLKISFWWLILLFLSHFVIDNQKFVRWLLEEFKGYKQIESDKSLWTMLLIGVDQTLHLIILLIITSFA</sequence>
<comment type="caution">
    <text evidence="2">The sequence shown here is derived from an EMBL/GenBank/DDBJ whole genome shotgun (WGS) entry which is preliminary data.</text>
</comment>
<dbReference type="InterPro" id="IPR021737">
    <property type="entry name" value="Phage_phiKZ_Orf197"/>
</dbReference>
<evidence type="ECO:0000256" key="1">
    <source>
        <dbReference type="SAM" id="Phobius"/>
    </source>
</evidence>
<dbReference type="Pfam" id="PF11750">
    <property type="entry name" value="DUF3307"/>
    <property type="match status" value="1"/>
</dbReference>
<feature type="transmembrane region" description="Helical" evidence="1">
    <location>
        <begin position="34"/>
        <end position="53"/>
    </location>
</feature>
<dbReference type="AlphaFoldDB" id="A0A2H0YMY4"/>
<evidence type="ECO:0008006" key="4">
    <source>
        <dbReference type="Google" id="ProtNLM"/>
    </source>
</evidence>
<proteinExistence type="predicted"/>
<evidence type="ECO:0000313" key="3">
    <source>
        <dbReference type="Proteomes" id="UP000231472"/>
    </source>
</evidence>
<feature type="transmembrane region" description="Helical" evidence="1">
    <location>
        <begin position="6"/>
        <end position="22"/>
    </location>
</feature>
<dbReference type="EMBL" id="PEYC01000058">
    <property type="protein sequence ID" value="PIS39861.1"/>
    <property type="molecule type" value="Genomic_DNA"/>
</dbReference>